<dbReference type="EMBL" id="CP042806">
    <property type="protein sequence ID" value="QEE30414.1"/>
    <property type="molecule type" value="Genomic_DNA"/>
</dbReference>
<dbReference type="SUPFAM" id="SSF53383">
    <property type="entry name" value="PLP-dependent transferases"/>
    <property type="match status" value="1"/>
</dbReference>
<evidence type="ECO:0000313" key="7">
    <source>
        <dbReference type="EMBL" id="QEE30414.1"/>
    </source>
</evidence>
<dbReference type="PROSITE" id="PS50949">
    <property type="entry name" value="HTH_GNTR"/>
    <property type="match status" value="1"/>
</dbReference>
<dbReference type="SUPFAM" id="SSF46785">
    <property type="entry name" value="Winged helix' DNA-binding domain"/>
    <property type="match status" value="1"/>
</dbReference>
<dbReference type="GO" id="GO:0003700">
    <property type="term" value="F:DNA-binding transcription factor activity"/>
    <property type="evidence" value="ECO:0007669"/>
    <property type="project" value="InterPro"/>
</dbReference>
<dbReference type="PRINTS" id="PR00035">
    <property type="entry name" value="HTHGNTR"/>
</dbReference>
<dbReference type="SMART" id="SM00345">
    <property type="entry name" value="HTH_GNTR"/>
    <property type="match status" value="1"/>
</dbReference>
<dbReference type="InterPro" id="IPR004839">
    <property type="entry name" value="Aminotransferase_I/II_large"/>
</dbReference>
<comment type="similarity">
    <text evidence="1">In the C-terminal section; belongs to the class-I pyridoxal-phosphate-dependent aminotransferase family.</text>
</comment>
<gene>
    <name evidence="7" type="ORF">FTW19_21970</name>
</gene>
<dbReference type="GO" id="GO:0008483">
    <property type="term" value="F:transaminase activity"/>
    <property type="evidence" value="ECO:0007669"/>
    <property type="project" value="UniProtKB-KW"/>
</dbReference>
<keyword evidence="3" id="KW-0805">Transcription regulation</keyword>
<keyword evidence="2" id="KW-0663">Pyridoxal phosphate</keyword>
<dbReference type="CDD" id="cd00609">
    <property type="entry name" value="AAT_like"/>
    <property type="match status" value="1"/>
</dbReference>
<dbReference type="PANTHER" id="PTHR46577">
    <property type="entry name" value="HTH-TYPE TRANSCRIPTIONAL REGULATORY PROTEIN GABR"/>
    <property type="match status" value="1"/>
</dbReference>
<dbReference type="Proteomes" id="UP000321820">
    <property type="component" value="Chromosome"/>
</dbReference>
<dbReference type="CDD" id="cd07377">
    <property type="entry name" value="WHTH_GntR"/>
    <property type="match status" value="1"/>
</dbReference>
<dbReference type="InterPro" id="IPR051446">
    <property type="entry name" value="HTH_trans_reg/aminotransferase"/>
</dbReference>
<dbReference type="Gene3D" id="1.10.10.10">
    <property type="entry name" value="Winged helix-like DNA-binding domain superfamily/Winged helix DNA-binding domain"/>
    <property type="match status" value="1"/>
</dbReference>
<evidence type="ECO:0000256" key="4">
    <source>
        <dbReference type="ARBA" id="ARBA00023125"/>
    </source>
</evidence>
<dbReference type="RefSeq" id="WP_147649719.1">
    <property type="nucleotide sequence ID" value="NZ_CP042806.1"/>
</dbReference>
<dbReference type="Pfam" id="PF00155">
    <property type="entry name" value="Aminotran_1_2"/>
    <property type="match status" value="1"/>
</dbReference>
<accession>A0A5B9EFI5</accession>
<sequence length="480" mass="53629">MNLVIPISPTGEPLFRQIYHGLRDAVLAGKLRSGERLPSTRELAEQLHVSRTVVLLAYDQLLAEGYIAGRRGAGTYVTDALNLRAVQERMHTARFRMSRFGKLVEQTATELGETDRRPRRPPRYDFVYGRSNIDLFPFEAWRRMLLRSARKAPVHELDYGAAAGSPELQEAIAAHLKRSRGVVCDPSQVLIVNGSAQALDLIVRVLVEPEDSVAIEDPGYRGIREGLRAARARLRPVPVDHEGIIPGKIPAAARMVFVTPSHQFPTGAVLPLSRRLELLDWAKHNRAVIVEDDYDGEFRYGGQALESLQGLDREGRVLYLGTFSRTVFPALRIGYLIAPRSLMPALMAAKWLCDRHTSTLEQQTLAEFLISGMYERHLRRLRRSNVARRDALLESVEDVFGDQVTVTGQGAGAHIVLWPKRRIEEAAVIARAAERGVGIYGVSGHYVGKPLRPGLILGFARLREAEIREGMRRLKGVLEV</sequence>
<evidence type="ECO:0000256" key="3">
    <source>
        <dbReference type="ARBA" id="ARBA00023015"/>
    </source>
</evidence>
<dbReference type="Gene3D" id="3.40.640.10">
    <property type="entry name" value="Type I PLP-dependent aspartate aminotransferase-like (Major domain)"/>
    <property type="match status" value="1"/>
</dbReference>
<dbReference type="PANTHER" id="PTHR46577:SF1">
    <property type="entry name" value="HTH-TYPE TRANSCRIPTIONAL REGULATORY PROTEIN GABR"/>
    <property type="match status" value="1"/>
</dbReference>
<name>A0A5B9EFI5_9BACT</name>
<dbReference type="GO" id="GO:0003677">
    <property type="term" value="F:DNA binding"/>
    <property type="evidence" value="ECO:0007669"/>
    <property type="project" value="UniProtKB-KW"/>
</dbReference>
<reference evidence="7 8" key="1">
    <citation type="submission" date="2019-08" db="EMBL/GenBank/DDBJ databases">
        <title>Complete genome sequence of Terriglobus albidus strain ORNL.</title>
        <authorList>
            <person name="Podar M."/>
        </authorList>
    </citation>
    <scope>NUCLEOTIDE SEQUENCE [LARGE SCALE GENOMIC DNA]</scope>
    <source>
        <strain evidence="7 8">ORNL</strain>
    </source>
</reference>
<dbReference type="InterPro" id="IPR015421">
    <property type="entry name" value="PyrdxlP-dep_Trfase_major"/>
</dbReference>
<evidence type="ECO:0000259" key="6">
    <source>
        <dbReference type="PROSITE" id="PS50949"/>
    </source>
</evidence>
<keyword evidence="7" id="KW-0808">Transferase</keyword>
<dbReference type="InterPro" id="IPR036388">
    <property type="entry name" value="WH-like_DNA-bd_sf"/>
</dbReference>
<dbReference type="Pfam" id="PF00392">
    <property type="entry name" value="GntR"/>
    <property type="match status" value="1"/>
</dbReference>
<evidence type="ECO:0000256" key="1">
    <source>
        <dbReference type="ARBA" id="ARBA00005384"/>
    </source>
</evidence>
<proteinExistence type="inferred from homology"/>
<feature type="domain" description="HTH gntR-type" evidence="6">
    <location>
        <begin position="12"/>
        <end position="80"/>
    </location>
</feature>
<keyword evidence="8" id="KW-1185">Reference proteome</keyword>
<dbReference type="AlphaFoldDB" id="A0A5B9EFI5"/>
<protein>
    <submittedName>
        <fullName evidence="7">PLP-dependent aminotransferase family protein</fullName>
    </submittedName>
</protein>
<dbReference type="InterPro" id="IPR015424">
    <property type="entry name" value="PyrdxlP-dep_Trfase"/>
</dbReference>
<keyword evidence="7" id="KW-0032">Aminotransferase</keyword>
<dbReference type="OrthoDB" id="9802328at2"/>
<dbReference type="KEGG" id="talb:FTW19_21970"/>
<keyword evidence="4" id="KW-0238">DNA-binding</keyword>
<dbReference type="InterPro" id="IPR000524">
    <property type="entry name" value="Tscrpt_reg_HTH_GntR"/>
</dbReference>
<organism evidence="7 8">
    <name type="scientific">Terriglobus albidus</name>
    <dbReference type="NCBI Taxonomy" id="1592106"/>
    <lineage>
        <taxon>Bacteria</taxon>
        <taxon>Pseudomonadati</taxon>
        <taxon>Acidobacteriota</taxon>
        <taxon>Terriglobia</taxon>
        <taxon>Terriglobales</taxon>
        <taxon>Acidobacteriaceae</taxon>
        <taxon>Terriglobus</taxon>
    </lineage>
</organism>
<evidence type="ECO:0000313" key="8">
    <source>
        <dbReference type="Proteomes" id="UP000321820"/>
    </source>
</evidence>
<dbReference type="GO" id="GO:0030170">
    <property type="term" value="F:pyridoxal phosphate binding"/>
    <property type="evidence" value="ECO:0007669"/>
    <property type="project" value="InterPro"/>
</dbReference>
<keyword evidence="5" id="KW-0804">Transcription</keyword>
<evidence type="ECO:0000256" key="2">
    <source>
        <dbReference type="ARBA" id="ARBA00022898"/>
    </source>
</evidence>
<dbReference type="InterPro" id="IPR036390">
    <property type="entry name" value="WH_DNA-bd_sf"/>
</dbReference>
<evidence type="ECO:0000256" key="5">
    <source>
        <dbReference type="ARBA" id="ARBA00023163"/>
    </source>
</evidence>